<evidence type="ECO:0000256" key="1">
    <source>
        <dbReference type="SAM" id="SignalP"/>
    </source>
</evidence>
<accession>A0A7Y0AEI8</accession>
<dbReference type="InterPro" id="IPR013783">
    <property type="entry name" value="Ig-like_fold"/>
</dbReference>
<dbReference type="NCBIfam" id="TIGR04183">
    <property type="entry name" value="Por_Secre_tail"/>
    <property type="match status" value="1"/>
</dbReference>
<feature type="signal peptide" evidence="1">
    <location>
        <begin position="1"/>
        <end position="22"/>
    </location>
</feature>
<organism evidence="4 5">
    <name type="scientific">Hymenobacter polaris</name>
    <dbReference type="NCBI Taxonomy" id="2682546"/>
    <lineage>
        <taxon>Bacteria</taxon>
        <taxon>Pseudomonadati</taxon>
        <taxon>Bacteroidota</taxon>
        <taxon>Cytophagia</taxon>
        <taxon>Cytophagales</taxon>
        <taxon>Hymenobacteraceae</taxon>
        <taxon>Hymenobacter</taxon>
    </lineage>
</organism>
<dbReference type="InterPro" id="IPR014756">
    <property type="entry name" value="Ig_E-set"/>
</dbReference>
<dbReference type="RefSeq" id="WP_169531502.1">
    <property type="nucleotide sequence ID" value="NZ_JABBGH010000002.1"/>
</dbReference>
<dbReference type="SUPFAM" id="SSF81296">
    <property type="entry name" value="E set domains"/>
    <property type="match status" value="1"/>
</dbReference>
<proteinExistence type="predicted"/>
<evidence type="ECO:0000259" key="3">
    <source>
        <dbReference type="Pfam" id="PF18962"/>
    </source>
</evidence>
<evidence type="ECO:0000259" key="2">
    <source>
        <dbReference type="Pfam" id="PF01833"/>
    </source>
</evidence>
<dbReference type="InterPro" id="IPR026444">
    <property type="entry name" value="Secre_tail"/>
</dbReference>
<dbReference type="Gene3D" id="2.60.40.10">
    <property type="entry name" value="Immunoglobulins"/>
    <property type="match status" value="1"/>
</dbReference>
<evidence type="ECO:0000313" key="4">
    <source>
        <dbReference type="EMBL" id="NML65890.1"/>
    </source>
</evidence>
<name>A0A7Y0AEI8_9BACT</name>
<feature type="domain" description="Secretion system C-terminal sorting" evidence="3">
    <location>
        <begin position="452"/>
        <end position="520"/>
    </location>
</feature>
<comment type="caution">
    <text evidence="4">The sequence shown here is derived from an EMBL/GenBank/DDBJ whole genome shotgun (WGS) entry which is preliminary data.</text>
</comment>
<feature type="chain" id="PRO_5030694434" evidence="1">
    <location>
        <begin position="23"/>
        <end position="524"/>
    </location>
</feature>
<evidence type="ECO:0000313" key="5">
    <source>
        <dbReference type="Proteomes" id="UP000559626"/>
    </source>
</evidence>
<dbReference type="EMBL" id="JABBGH010000002">
    <property type="protein sequence ID" value="NML65890.1"/>
    <property type="molecule type" value="Genomic_DNA"/>
</dbReference>
<dbReference type="InterPro" id="IPR002909">
    <property type="entry name" value="IPT_dom"/>
</dbReference>
<dbReference type="AlphaFoldDB" id="A0A7Y0AEI8"/>
<sequence length="524" mass="51790">MKYLYSAGLLLATLAAPVLASAAPFQPNNIVVARVGDGSAALTTAATAVFLDEYTPAGRLVQSVALPTSITGNNFPLTANGTLTSELILTRSADGRYLVLTGYGTAPGTTVFNSAATDVARVIALIGADGSIDTSTSPGADAFDGASIRAAVTADGSSFYSVGSASGVRYQAFGTDTSTPLAPAPASVRAIGIGANNNLYLATTTSPYLGLSQVGTGLPTAASTVAVLPGFAGATDSSPNSFYFADLSADVPGVDVVYVADDRTTAGGGIQKWSLVNGSWVLSGTIAGSASTAVRGLGGRTVGTTVTLAATSAGGLFVLTDATGYNVAPSVVALPTAVATPGTNKAFRGAAMAPVVLAPTITSFTPATGAVGTTVTITGTNFTGATAVSIGGQAISGYTVVSATSITLVVPASVAASGPLTVVTPGGTATSTTSFSLALAAAASQALPGLALYPNPATDYVQVSLPQPGAATVALRDLTGRQVLAPQALPASQRLRLPASLAAGIYLLEVRQGSETAVRRIEKK</sequence>
<gene>
    <name evidence="4" type="ORF">HHL22_11805</name>
</gene>
<dbReference type="Pfam" id="PF01833">
    <property type="entry name" value="TIG"/>
    <property type="match status" value="1"/>
</dbReference>
<feature type="domain" description="IPT/TIG" evidence="2">
    <location>
        <begin position="359"/>
        <end position="436"/>
    </location>
</feature>
<dbReference type="Pfam" id="PF18962">
    <property type="entry name" value="Por_Secre_tail"/>
    <property type="match status" value="1"/>
</dbReference>
<protein>
    <submittedName>
        <fullName evidence="4">T9SS type A sorting domain-containing protein</fullName>
    </submittedName>
</protein>
<keyword evidence="5" id="KW-1185">Reference proteome</keyword>
<dbReference type="Proteomes" id="UP000559626">
    <property type="component" value="Unassembled WGS sequence"/>
</dbReference>
<keyword evidence="1" id="KW-0732">Signal</keyword>
<reference evidence="4 5" key="1">
    <citation type="submission" date="2020-04" db="EMBL/GenBank/DDBJ databases">
        <title>Hymenobacter polaris sp. nov., isolated from Arctic soil.</title>
        <authorList>
            <person name="Dahal R.H."/>
        </authorList>
    </citation>
    <scope>NUCLEOTIDE SEQUENCE [LARGE SCALE GENOMIC DNA]</scope>
    <source>
        <strain evidence="4 5">RP-2-7</strain>
    </source>
</reference>